<evidence type="ECO:0000313" key="2">
    <source>
        <dbReference type="EMBL" id="MFD2044224.1"/>
    </source>
</evidence>
<protein>
    <submittedName>
        <fullName evidence="2">Uncharacterized protein</fullName>
    </submittedName>
</protein>
<sequence length="107" mass="13029">MATRTRRWILKVKKTIRRQTWRERIISSGQKDPLVCPYFDNYYEYKGEVCLENGRLEIKITLTKEARNYLERVSHYRTEQQTTQKRKEEKRNRPPTTEGRHKSTIIV</sequence>
<gene>
    <name evidence="2" type="ORF">ACFSJF_08110</name>
</gene>
<evidence type="ECO:0000313" key="3">
    <source>
        <dbReference type="Proteomes" id="UP001597383"/>
    </source>
</evidence>
<dbReference type="Proteomes" id="UP001597383">
    <property type="component" value="Unassembled WGS sequence"/>
</dbReference>
<reference evidence="3" key="1">
    <citation type="journal article" date="2019" name="Int. J. Syst. Evol. Microbiol.">
        <title>The Global Catalogue of Microorganisms (GCM) 10K type strain sequencing project: providing services to taxonomists for standard genome sequencing and annotation.</title>
        <authorList>
            <consortium name="The Broad Institute Genomics Platform"/>
            <consortium name="The Broad Institute Genome Sequencing Center for Infectious Disease"/>
            <person name="Wu L."/>
            <person name="Ma J."/>
        </authorList>
    </citation>
    <scope>NUCLEOTIDE SEQUENCE [LARGE SCALE GENOMIC DNA]</scope>
    <source>
        <strain evidence="3">R28</strain>
    </source>
</reference>
<proteinExistence type="predicted"/>
<evidence type="ECO:0000256" key="1">
    <source>
        <dbReference type="SAM" id="MobiDB-lite"/>
    </source>
</evidence>
<keyword evidence="3" id="KW-1185">Reference proteome</keyword>
<name>A0ABW4VX62_9BACI</name>
<accession>A0ABW4VX62</accession>
<feature type="region of interest" description="Disordered" evidence="1">
    <location>
        <begin position="73"/>
        <end position="107"/>
    </location>
</feature>
<comment type="caution">
    <text evidence="2">The sequence shown here is derived from an EMBL/GenBank/DDBJ whole genome shotgun (WGS) entry which is preliminary data.</text>
</comment>
<organism evidence="2 3">
    <name type="scientific">Ornithinibacillus salinisoli</name>
    <dbReference type="NCBI Taxonomy" id="1848459"/>
    <lineage>
        <taxon>Bacteria</taxon>
        <taxon>Bacillati</taxon>
        <taxon>Bacillota</taxon>
        <taxon>Bacilli</taxon>
        <taxon>Bacillales</taxon>
        <taxon>Bacillaceae</taxon>
        <taxon>Ornithinibacillus</taxon>
    </lineage>
</organism>
<dbReference type="EMBL" id="JBHUHQ010000014">
    <property type="protein sequence ID" value="MFD2044224.1"/>
    <property type="molecule type" value="Genomic_DNA"/>
</dbReference>
<dbReference type="RefSeq" id="WP_377556535.1">
    <property type="nucleotide sequence ID" value="NZ_JBHUHQ010000014.1"/>
</dbReference>